<dbReference type="Gene3D" id="1.25.40.10">
    <property type="entry name" value="Tetratricopeptide repeat domain"/>
    <property type="match status" value="1"/>
</dbReference>
<name>A0A397TGL7_9GLOM</name>
<evidence type="ECO:0000313" key="2">
    <source>
        <dbReference type="Proteomes" id="UP000265703"/>
    </source>
</evidence>
<comment type="caution">
    <text evidence="1">The sequence shown here is derived from an EMBL/GenBank/DDBJ whole genome shotgun (WGS) entry which is preliminary data.</text>
</comment>
<dbReference type="AlphaFoldDB" id="A0A397TGL7"/>
<reference evidence="1 2" key="1">
    <citation type="submission" date="2018-06" db="EMBL/GenBank/DDBJ databases">
        <title>Comparative genomics reveals the genomic features of Rhizophagus irregularis, R. cerebriforme, R. diaphanum and Gigaspora rosea, and their symbiotic lifestyle signature.</title>
        <authorList>
            <person name="Morin E."/>
            <person name="San Clemente H."/>
            <person name="Chen E.C.H."/>
            <person name="De La Providencia I."/>
            <person name="Hainaut M."/>
            <person name="Kuo A."/>
            <person name="Kohler A."/>
            <person name="Murat C."/>
            <person name="Tang N."/>
            <person name="Roy S."/>
            <person name="Loubradou J."/>
            <person name="Henrissat B."/>
            <person name="Grigoriev I.V."/>
            <person name="Corradi N."/>
            <person name="Roux C."/>
            <person name="Martin F.M."/>
        </authorList>
    </citation>
    <scope>NUCLEOTIDE SEQUENCE [LARGE SCALE GENOMIC DNA]</scope>
    <source>
        <strain evidence="1 2">DAOM 227022</strain>
    </source>
</reference>
<dbReference type="Proteomes" id="UP000265703">
    <property type="component" value="Unassembled WGS sequence"/>
</dbReference>
<evidence type="ECO:0000313" key="1">
    <source>
        <dbReference type="EMBL" id="RIA97393.1"/>
    </source>
</evidence>
<dbReference type="EMBL" id="QKYT01000030">
    <property type="protein sequence ID" value="RIA97393.1"/>
    <property type="molecule type" value="Genomic_DNA"/>
</dbReference>
<proteinExistence type="predicted"/>
<dbReference type="SUPFAM" id="SSF81901">
    <property type="entry name" value="HCP-like"/>
    <property type="match status" value="1"/>
</dbReference>
<sequence length="178" mass="20834">MITQATITQAMFSNSQELLQELNIIQNIIITQNTIYYSGLIGYFYQHGSGREIDKVNKALGIFSRFANKIKSESSQCSFDQKMEVIVIIVIKISKHNYNKTFVWYSKSSGENIRAMYNWVIVMNMDVKRILKDESKTFKWYSKATSKEHAYSQYLVTNYYNYGNMFQKKKRNGFIGTI</sequence>
<organism evidence="1 2">
    <name type="scientific">Glomus cerebriforme</name>
    <dbReference type="NCBI Taxonomy" id="658196"/>
    <lineage>
        <taxon>Eukaryota</taxon>
        <taxon>Fungi</taxon>
        <taxon>Fungi incertae sedis</taxon>
        <taxon>Mucoromycota</taxon>
        <taxon>Glomeromycotina</taxon>
        <taxon>Glomeromycetes</taxon>
        <taxon>Glomerales</taxon>
        <taxon>Glomeraceae</taxon>
        <taxon>Glomus</taxon>
    </lineage>
</organism>
<accession>A0A397TGL7</accession>
<gene>
    <name evidence="1" type="ORF">C1645_814092</name>
</gene>
<dbReference type="InterPro" id="IPR011990">
    <property type="entry name" value="TPR-like_helical_dom_sf"/>
</dbReference>
<protein>
    <submittedName>
        <fullName evidence="1">Uncharacterized protein</fullName>
    </submittedName>
</protein>
<keyword evidence="2" id="KW-1185">Reference proteome</keyword>
<dbReference type="OrthoDB" id="2384430at2759"/>